<dbReference type="InterPro" id="IPR003657">
    <property type="entry name" value="WRKY_dom"/>
</dbReference>
<dbReference type="Gramene" id="LPERR05G16160.1">
    <property type="protein sequence ID" value="LPERR05G16160.1"/>
    <property type="gene ID" value="LPERR05G16160"/>
</dbReference>
<accession>A0A0D9WHQ7</accession>
<feature type="domain" description="WRKY" evidence="7">
    <location>
        <begin position="129"/>
        <end position="172"/>
    </location>
</feature>
<reference evidence="9" key="2">
    <citation type="submission" date="2013-12" db="EMBL/GenBank/DDBJ databases">
        <authorList>
            <person name="Yu Y."/>
            <person name="Lee S."/>
            <person name="de Baynast K."/>
            <person name="Wissotski M."/>
            <person name="Liu L."/>
            <person name="Talag J."/>
            <person name="Goicoechea J."/>
            <person name="Angelova A."/>
            <person name="Jetty R."/>
            <person name="Kudrna D."/>
            <person name="Golser W."/>
            <person name="Rivera L."/>
            <person name="Zhang J."/>
            <person name="Wing R."/>
        </authorList>
    </citation>
    <scope>NUCLEOTIDE SEQUENCE</scope>
</reference>
<feature type="compositionally biased region" description="Basic and acidic residues" evidence="6">
    <location>
        <begin position="1"/>
        <end position="10"/>
    </location>
</feature>
<feature type="compositionally biased region" description="Low complexity" evidence="6">
    <location>
        <begin position="82"/>
        <end position="95"/>
    </location>
</feature>
<dbReference type="EnsemblPlants" id="LPERR05G16160.1">
    <property type="protein sequence ID" value="LPERR05G16160.1"/>
    <property type="gene ID" value="LPERR05G16160"/>
</dbReference>
<dbReference type="HOGENOM" id="CLU_085601_0_0_1"/>
<dbReference type="PANTHER" id="PTHR31282">
    <property type="entry name" value="WRKY TRANSCRIPTION FACTOR 21-RELATED"/>
    <property type="match status" value="1"/>
</dbReference>
<feature type="region of interest" description="Disordered" evidence="6">
    <location>
        <begin position="1"/>
        <end position="26"/>
    </location>
</feature>
<dbReference type="eggNOG" id="ENOG502RYCZ">
    <property type="taxonomic scope" value="Eukaryota"/>
</dbReference>
<dbReference type="GO" id="GO:0003700">
    <property type="term" value="F:DNA-binding transcription factor activity"/>
    <property type="evidence" value="ECO:0007669"/>
    <property type="project" value="InterPro"/>
</dbReference>
<dbReference type="SUPFAM" id="SSF118290">
    <property type="entry name" value="WRKY DNA-binding domain"/>
    <property type="match status" value="1"/>
</dbReference>
<evidence type="ECO:0000256" key="5">
    <source>
        <dbReference type="ARBA" id="ARBA00023242"/>
    </source>
</evidence>
<keyword evidence="5" id="KW-0539">Nucleus</keyword>
<dbReference type="Pfam" id="PF03106">
    <property type="entry name" value="WRKY"/>
    <property type="match status" value="1"/>
</dbReference>
<feature type="region of interest" description="Disordered" evidence="6">
    <location>
        <begin position="77"/>
        <end position="114"/>
    </location>
</feature>
<evidence type="ECO:0000313" key="9">
    <source>
        <dbReference type="Proteomes" id="UP000032180"/>
    </source>
</evidence>
<comment type="subcellular location">
    <subcellularLocation>
        <location evidence="1">Nucleus</location>
    </subcellularLocation>
</comment>
<sequence length="270" mass="30116">MAMRLPKSERSPSPSSSPPPDQREAVIQELTRGRELAALLRQQMELIPELDRRDDALANVRDISMSLRSSISALQSERGHCGSSSGAGAAVSSVSDGGGGGGRNRKTKNRRGRHDGELIKEILTTTPENDGFHWRKYGEKNILNTEFPKLYYRCGYSDERKCRAKKYVQQENKKHPPEFKVTLINEHACNTLIPNQPSSSSTSQVLDFTKASIISSPMNPLISAPILKEEEEEVPSIDESSRIMSTTMPSYEAYDYNELSPQSWDGGVWQ</sequence>
<evidence type="ECO:0000256" key="3">
    <source>
        <dbReference type="ARBA" id="ARBA00023125"/>
    </source>
</evidence>
<protein>
    <recommendedName>
        <fullName evidence="7">WRKY domain-containing protein</fullName>
    </recommendedName>
</protein>
<dbReference type="AlphaFoldDB" id="A0A0D9WHQ7"/>
<reference evidence="8" key="3">
    <citation type="submission" date="2015-04" db="UniProtKB">
        <authorList>
            <consortium name="EnsemblPlants"/>
        </authorList>
    </citation>
    <scope>IDENTIFICATION</scope>
</reference>
<keyword evidence="9" id="KW-1185">Reference proteome</keyword>
<keyword evidence="2" id="KW-0805">Transcription regulation</keyword>
<evidence type="ECO:0000256" key="1">
    <source>
        <dbReference type="ARBA" id="ARBA00004123"/>
    </source>
</evidence>
<dbReference type="SMART" id="SM00774">
    <property type="entry name" value="WRKY"/>
    <property type="match status" value="1"/>
</dbReference>
<proteinExistence type="predicted"/>
<feature type="compositionally biased region" description="Basic residues" evidence="6">
    <location>
        <begin position="103"/>
        <end position="113"/>
    </location>
</feature>
<keyword evidence="4" id="KW-0804">Transcription</keyword>
<organism evidence="8 9">
    <name type="scientific">Leersia perrieri</name>
    <dbReference type="NCBI Taxonomy" id="77586"/>
    <lineage>
        <taxon>Eukaryota</taxon>
        <taxon>Viridiplantae</taxon>
        <taxon>Streptophyta</taxon>
        <taxon>Embryophyta</taxon>
        <taxon>Tracheophyta</taxon>
        <taxon>Spermatophyta</taxon>
        <taxon>Magnoliopsida</taxon>
        <taxon>Liliopsida</taxon>
        <taxon>Poales</taxon>
        <taxon>Poaceae</taxon>
        <taxon>BOP clade</taxon>
        <taxon>Oryzoideae</taxon>
        <taxon>Oryzeae</taxon>
        <taxon>Oryzinae</taxon>
        <taxon>Leersia</taxon>
    </lineage>
</organism>
<dbReference type="InterPro" id="IPR044810">
    <property type="entry name" value="WRKY_plant"/>
</dbReference>
<dbReference type="GO" id="GO:0005634">
    <property type="term" value="C:nucleus"/>
    <property type="evidence" value="ECO:0007669"/>
    <property type="project" value="UniProtKB-SubCell"/>
</dbReference>
<evidence type="ECO:0000259" key="7">
    <source>
        <dbReference type="PROSITE" id="PS50811"/>
    </source>
</evidence>
<keyword evidence="3" id="KW-0238">DNA-binding</keyword>
<evidence type="ECO:0000256" key="2">
    <source>
        <dbReference type="ARBA" id="ARBA00023015"/>
    </source>
</evidence>
<dbReference type="STRING" id="77586.A0A0D9WHQ7"/>
<dbReference type="Proteomes" id="UP000032180">
    <property type="component" value="Chromosome 5"/>
</dbReference>
<evidence type="ECO:0000313" key="8">
    <source>
        <dbReference type="EnsemblPlants" id="LPERR05G16160.1"/>
    </source>
</evidence>
<dbReference type="GO" id="GO:0043565">
    <property type="term" value="F:sequence-specific DNA binding"/>
    <property type="evidence" value="ECO:0007669"/>
    <property type="project" value="InterPro"/>
</dbReference>
<reference evidence="8 9" key="1">
    <citation type="submission" date="2012-08" db="EMBL/GenBank/DDBJ databases">
        <title>Oryza genome evolution.</title>
        <authorList>
            <person name="Wing R.A."/>
        </authorList>
    </citation>
    <scope>NUCLEOTIDE SEQUENCE</scope>
</reference>
<name>A0A0D9WHQ7_9ORYZ</name>
<dbReference type="PROSITE" id="PS50811">
    <property type="entry name" value="WRKY"/>
    <property type="match status" value="1"/>
</dbReference>
<dbReference type="Gene3D" id="2.20.25.80">
    <property type="entry name" value="WRKY domain"/>
    <property type="match status" value="1"/>
</dbReference>
<evidence type="ECO:0000256" key="6">
    <source>
        <dbReference type="SAM" id="MobiDB-lite"/>
    </source>
</evidence>
<evidence type="ECO:0000256" key="4">
    <source>
        <dbReference type="ARBA" id="ARBA00023163"/>
    </source>
</evidence>
<dbReference type="InterPro" id="IPR036576">
    <property type="entry name" value="WRKY_dom_sf"/>
</dbReference>